<evidence type="ECO:0000256" key="3">
    <source>
        <dbReference type="ARBA" id="ARBA00011182"/>
    </source>
</evidence>
<sequence>MFYNNLLSIPILLICSGLLEDWSATNVQKNFPATTRHHSATGMVYSGLVAVLISYCTPWCIRATSSTTYAMAGALNKLPVAVLGIVFFASPVTGAGAAAIFMGVLSGVVYSWEKTRETAARRGSQAGEPILPLQVTRQKS</sequence>
<feature type="transmembrane region" description="Helical" evidence="7">
    <location>
        <begin position="43"/>
        <end position="61"/>
    </location>
</feature>
<keyword evidence="7" id="KW-0968">Cytoplasmic vesicle</keyword>
<dbReference type="InterPro" id="IPR050186">
    <property type="entry name" value="TPT_transporter"/>
</dbReference>
<comment type="similarity">
    <text evidence="2 7">Belongs to the TPT transporter family. SLC35D subfamily.</text>
</comment>
<keyword evidence="4 7" id="KW-0812">Transmembrane</keyword>
<gene>
    <name evidence="9" type="ORF">PG993_015214</name>
</gene>
<evidence type="ECO:0000313" key="9">
    <source>
        <dbReference type="EMBL" id="KAK8017025.1"/>
    </source>
</evidence>
<accession>A0ABR1RPX9</accession>
<dbReference type="PANTHER" id="PTHR11132">
    <property type="entry name" value="SOLUTE CARRIER FAMILY 35"/>
    <property type="match status" value="1"/>
</dbReference>
<comment type="subunit">
    <text evidence="3 7">Homooligomer.</text>
</comment>
<comment type="caution">
    <text evidence="9">The sequence shown here is derived from an EMBL/GenBank/DDBJ whole genome shotgun (WGS) entry which is preliminary data.</text>
</comment>
<keyword evidence="5 7" id="KW-1133">Transmembrane helix</keyword>
<evidence type="ECO:0000256" key="2">
    <source>
        <dbReference type="ARBA" id="ARBA00010425"/>
    </source>
</evidence>
<feature type="chain" id="PRO_5047324884" description="GDP-mannose transporter" evidence="8">
    <location>
        <begin position="25"/>
        <end position="140"/>
    </location>
</feature>
<keyword evidence="7" id="KW-0762">Sugar transport</keyword>
<evidence type="ECO:0000256" key="4">
    <source>
        <dbReference type="ARBA" id="ARBA00022692"/>
    </source>
</evidence>
<organism evidence="9 10">
    <name type="scientific">Apiospora rasikravindrae</name>
    <dbReference type="NCBI Taxonomy" id="990691"/>
    <lineage>
        <taxon>Eukaryota</taxon>
        <taxon>Fungi</taxon>
        <taxon>Dikarya</taxon>
        <taxon>Ascomycota</taxon>
        <taxon>Pezizomycotina</taxon>
        <taxon>Sordariomycetes</taxon>
        <taxon>Xylariomycetidae</taxon>
        <taxon>Amphisphaeriales</taxon>
        <taxon>Apiosporaceae</taxon>
        <taxon>Apiospora</taxon>
    </lineage>
</organism>
<protein>
    <recommendedName>
        <fullName evidence="7">GDP-mannose transporter</fullName>
        <shortName evidence="7">GMT</shortName>
    </recommendedName>
</protein>
<dbReference type="Proteomes" id="UP001444661">
    <property type="component" value="Unassembled WGS sequence"/>
</dbReference>
<evidence type="ECO:0000256" key="6">
    <source>
        <dbReference type="ARBA" id="ARBA00023136"/>
    </source>
</evidence>
<evidence type="ECO:0000256" key="5">
    <source>
        <dbReference type="ARBA" id="ARBA00022989"/>
    </source>
</evidence>
<keyword evidence="7" id="KW-0333">Golgi apparatus</keyword>
<dbReference type="InterPro" id="IPR037185">
    <property type="entry name" value="EmrE-like"/>
</dbReference>
<evidence type="ECO:0000256" key="8">
    <source>
        <dbReference type="SAM" id="SignalP"/>
    </source>
</evidence>
<keyword evidence="8" id="KW-0732">Signal</keyword>
<comment type="caution">
    <text evidence="7">Lacks conserved residue(s) required for the propagation of feature annotation.</text>
</comment>
<keyword evidence="6 7" id="KW-0472">Membrane</keyword>
<dbReference type="SUPFAM" id="SSF103481">
    <property type="entry name" value="Multidrug resistance efflux transporter EmrE"/>
    <property type="match status" value="1"/>
</dbReference>
<keyword evidence="7" id="KW-0813">Transport</keyword>
<evidence type="ECO:0000256" key="7">
    <source>
        <dbReference type="RuleBase" id="RU367097"/>
    </source>
</evidence>
<evidence type="ECO:0000256" key="1">
    <source>
        <dbReference type="ARBA" id="ARBA00003420"/>
    </source>
</evidence>
<reference evidence="9 10" key="1">
    <citation type="submission" date="2023-01" db="EMBL/GenBank/DDBJ databases">
        <title>Analysis of 21 Apiospora genomes using comparative genomics revels a genus with tremendous synthesis potential of carbohydrate active enzymes and secondary metabolites.</title>
        <authorList>
            <person name="Sorensen T."/>
        </authorList>
    </citation>
    <scope>NUCLEOTIDE SEQUENCE [LARGE SCALE GENOMIC DNA]</scope>
    <source>
        <strain evidence="9 10">CBS 33761</strain>
    </source>
</reference>
<comment type="subcellular location">
    <subcellularLocation>
        <location evidence="7">Golgi apparatus membrane</location>
        <topology evidence="7">Multi-pass membrane protein</topology>
    </subcellularLocation>
    <subcellularLocation>
        <location evidence="7">Cytoplasmic vesicle membrane</location>
        <topology evidence="7">Multi-pass membrane protein</topology>
    </subcellularLocation>
    <subcellularLocation>
        <location evidence="7">Endoplasmic reticulum membrane</location>
        <topology evidence="7">Multi-pass membrane protein</topology>
    </subcellularLocation>
</comment>
<comment type="function">
    <text evidence="1 7">Involved in the import of GDP-mannose from the cytoplasm into the Golgi lumen.</text>
</comment>
<keyword evidence="10" id="KW-1185">Reference proteome</keyword>
<feature type="signal peptide" evidence="8">
    <location>
        <begin position="1"/>
        <end position="24"/>
    </location>
</feature>
<keyword evidence="7" id="KW-0256">Endoplasmic reticulum</keyword>
<proteinExistence type="inferred from homology"/>
<dbReference type="EMBL" id="JAQQWK010000014">
    <property type="protein sequence ID" value="KAK8017025.1"/>
    <property type="molecule type" value="Genomic_DNA"/>
</dbReference>
<evidence type="ECO:0000313" key="10">
    <source>
        <dbReference type="Proteomes" id="UP001444661"/>
    </source>
</evidence>
<name>A0ABR1RPX9_9PEZI</name>